<dbReference type="OrthoDB" id="9801841at2"/>
<feature type="region of interest" description="Disordered" evidence="1">
    <location>
        <begin position="410"/>
        <end position="436"/>
    </location>
</feature>
<sequence length="436" mass="47238">MALTYRYVALTDTGLRRSNNQDSGYASSRLLLLADGMGGAAAGDLASSQTLNVIRGEVERDLPEDTDALSVLGTAVDHANDRLGQLITDDPAVEGMGTTLEALLWDGEKLAWAHIGDSRVYRLREGRLAQISTDHTFVQSLVDEGRITREEARVHPHRSLLLRAMLGRDDNEADLSWLQPSAGDRYLLCSDGLSDMVDDDGIEQAMRLESIDAAATELVRLALEGGGVDNVTVVIGEFVEATTEDETDAELACADGKPQIVGAAADAPRPRQSDETGPVAAVPTPVDTTGEHPPTGREQQDPEELRYAPRPPSRWRWVRWTIGVLLLLGLAGGVAYWAYEWSQQQYYVAEDDGRVAIYRGVDASLPGITLQHIDERTDIQIEDLPDYQQGRVEAGISAASREDADQIVENLQSSLPEPTPSTSPSATTEPATEGTP</sequence>
<protein>
    <submittedName>
        <fullName evidence="4">Serine/threonine-protein phosphatase</fullName>
    </submittedName>
</protein>
<dbReference type="EMBL" id="VLNT01000023">
    <property type="protein sequence ID" value="TSD55400.1"/>
    <property type="molecule type" value="Genomic_DNA"/>
</dbReference>
<evidence type="ECO:0000256" key="1">
    <source>
        <dbReference type="SAM" id="MobiDB-lite"/>
    </source>
</evidence>
<accession>A0A554RMQ2</accession>
<evidence type="ECO:0000313" key="4">
    <source>
        <dbReference type="EMBL" id="TSD55400.1"/>
    </source>
</evidence>
<feature type="domain" description="PPM-type phosphatase" evidence="3">
    <location>
        <begin position="6"/>
        <end position="238"/>
    </location>
</feature>
<dbReference type="SMART" id="SM00332">
    <property type="entry name" value="PP2Cc"/>
    <property type="match status" value="1"/>
</dbReference>
<organism evidence="4 5">
    <name type="scientific">Aeromicrobium piscarium</name>
    <dbReference type="NCBI Taxonomy" id="2590901"/>
    <lineage>
        <taxon>Bacteria</taxon>
        <taxon>Bacillati</taxon>
        <taxon>Actinomycetota</taxon>
        <taxon>Actinomycetes</taxon>
        <taxon>Propionibacteriales</taxon>
        <taxon>Nocardioidaceae</taxon>
        <taxon>Aeromicrobium</taxon>
    </lineage>
</organism>
<feature type="compositionally biased region" description="Basic and acidic residues" evidence="1">
    <location>
        <begin position="294"/>
        <end position="307"/>
    </location>
</feature>
<dbReference type="Pfam" id="PF08955">
    <property type="entry name" value="BofC_C"/>
    <property type="match status" value="1"/>
</dbReference>
<dbReference type="InterPro" id="IPR001932">
    <property type="entry name" value="PPM-type_phosphatase-like_dom"/>
</dbReference>
<evidence type="ECO:0000256" key="2">
    <source>
        <dbReference type="SAM" id="Phobius"/>
    </source>
</evidence>
<gene>
    <name evidence="4" type="ORF">FNM00_16855</name>
</gene>
<proteinExistence type="predicted"/>
<feature type="compositionally biased region" description="Low complexity" evidence="1">
    <location>
        <begin position="413"/>
        <end position="436"/>
    </location>
</feature>
<dbReference type="Gene3D" id="3.60.40.10">
    <property type="entry name" value="PPM-type phosphatase domain"/>
    <property type="match status" value="1"/>
</dbReference>
<dbReference type="CDD" id="cd00143">
    <property type="entry name" value="PP2Cc"/>
    <property type="match status" value="1"/>
</dbReference>
<dbReference type="AlphaFoldDB" id="A0A554RMQ2"/>
<keyword evidence="5" id="KW-1185">Reference proteome</keyword>
<dbReference type="RefSeq" id="WP_143914706.1">
    <property type="nucleotide sequence ID" value="NZ_VLNT01000023.1"/>
</dbReference>
<feature type="region of interest" description="Disordered" evidence="1">
    <location>
        <begin position="264"/>
        <end position="307"/>
    </location>
</feature>
<dbReference type="Proteomes" id="UP000316988">
    <property type="component" value="Unassembled WGS sequence"/>
</dbReference>
<keyword evidence="2" id="KW-0472">Membrane</keyword>
<reference evidence="4 5" key="1">
    <citation type="submission" date="2019-07" db="EMBL/GenBank/DDBJ databases">
        <authorList>
            <person name="Zhao L.H."/>
        </authorList>
    </citation>
    <scope>NUCLEOTIDE SEQUENCE [LARGE SCALE GENOMIC DNA]</scope>
    <source>
        <strain evidence="4 5">Co35</strain>
    </source>
</reference>
<dbReference type="Pfam" id="PF13672">
    <property type="entry name" value="PP2C_2"/>
    <property type="match status" value="1"/>
</dbReference>
<keyword evidence="2" id="KW-1133">Transmembrane helix</keyword>
<dbReference type="SUPFAM" id="SSF81606">
    <property type="entry name" value="PP2C-like"/>
    <property type="match status" value="1"/>
</dbReference>
<dbReference type="InterPro" id="IPR015050">
    <property type="entry name" value="BofC_C"/>
</dbReference>
<dbReference type="PROSITE" id="PS51746">
    <property type="entry name" value="PPM_2"/>
    <property type="match status" value="1"/>
</dbReference>
<keyword evidence="2" id="KW-0812">Transmembrane</keyword>
<comment type="caution">
    <text evidence="4">The sequence shown here is derived from an EMBL/GenBank/DDBJ whole genome shotgun (WGS) entry which is preliminary data.</text>
</comment>
<evidence type="ECO:0000259" key="3">
    <source>
        <dbReference type="PROSITE" id="PS51746"/>
    </source>
</evidence>
<dbReference type="InterPro" id="IPR036457">
    <property type="entry name" value="PPM-type-like_dom_sf"/>
</dbReference>
<dbReference type="SMART" id="SM00331">
    <property type="entry name" value="PP2C_SIG"/>
    <property type="match status" value="1"/>
</dbReference>
<name>A0A554RMQ2_9ACTN</name>
<feature type="transmembrane region" description="Helical" evidence="2">
    <location>
        <begin position="317"/>
        <end position="339"/>
    </location>
</feature>
<evidence type="ECO:0000313" key="5">
    <source>
        <dbReference type="Proteomes" id="UP000316988"/>
    </source>
</evidence>